<comment type="caution">
    <text evidence="3">The sequence shown here is derived from an EMBL/GenBank/DDBJ whole genome shotgun (WGS) entry which is preliminary data.</text>
</comment>
<feature type="signal peptide" evidence="2">
    <location>
        <begin position="1"/>
        <end position="26"/>
    </location>
</feature>
<dbReference type="EMBL" id="PDJF01000001">
    <property type="protein sequence ID" value="PFG28510.1"/>
    <property type="molecule type" value="Genomic_DNA"/>
</dbReference>
<organism evidence="3 4">
    <name type="scientific">Corynebacterium renale</name>
    <dbReference type="NCBI Taxonomy" id="1724"/>
    <lineage>
        <taxon>Bacteria</taxon>
        <taxon>Bacillati</taxon>
        <taxon>Actinomycetota</taxon>
        <taxon>Actinomycetes</taxon>
        <taxon>Mycobacteriales</taxon>
        <taxon>Corynebacteriaceae</taxon>
        <taxon>Corynebacterium</taxon>
    </lineage>
</organism>
<dbReference type="STRING" id="1724.GCA_001044175_01069"/>
<accession>A0A2A9DRG9</accession>
<dbReference type="OrthoDB" id="4427907at2"/>
<protein>
    <recommendedName>
        <fullName evidence="5">Secreted protein</fullName>
    </recommendedName>
</protein>
<reference evidence="3 4" key="1">
    <citation type="submission" date="2017-10" db="EMBL/GenBank/DDBJ databases">
        <title>Sequencing the genomes of 1000 actinobacteria strains.</title>
        <authorList>
            <person name="Klenk H.-P."/>
        </authorList>
    </citation>
    <scope>NUCLEOTIDE SEQUENCE [LARGE SCALE GENOMIC DNA]</scope>
    <source>
        <strain evidence="3 4">DSM 20688</strain>
    </source>
</reference>
<gene>
    <name evidence="3" type="ORF">ATK06_1621</name>
</gene>
<evidence type="ECO:0000313" key="4">
    <source>
        <dbReference type="Proteomes" id="UP000221653"/>
    </source>
</evidence>
<evidence type="ECO:0008006" key="5">
    <source>
        <dbReference type="Google" id="ProtNLM"/>
    </source>
</evidence>
<feature type="region of interest" description="Disordered" evidence="1">
    <location>
        <begin position="29"/>
        <end position="92"/>
    </location>
</feature>
<feature type="chain" id="PRO_5012202502" description="Secreted protein" evidence="2">
    <location>
        <begin position="27"/>
        <end position="153"/>
    </location>
</feature>
<keyword evidence="4" id="KW-1185">Reference proteome</keyword>
<name>A0A2A9DRG9_9CORY</name>
<keyword evidence="2" id="KW-0732">Signal</keyword>
<sequence>MRTLRTTVVAAASVAALTLGTSAAVAAETPNANNSSSTTTTGAQENNGSSKKEENAGAQENNGSSKKDENADNTNSGFKEGGTGSSKIGARLDADKPADGQAIFGSSKDLNSQPAWAKLVYALTWLGGIGSFLGLIAGPLYNFAVHGLPQIKF</sequence>
<dbReference type="RefSeq" id="WP_098389148.1">
    <property type="nucleotide sequence ID" value="NZ_LS483464.1"/>
</dbReference>
<evidence type="ECO:0000256" key="2">
    <source>
        <dbReference type="SAM" id="SignalP"/>
    </source>
</evidence>
<dbReference type="AlphaFoldDB" id="A0A2A9DRG9"/>
<evidence type="ECO:0000313" key="3">
    <source>
        <dbReference type="EMBL" id="PFG28510.1"/>
    </source>
</evidence>
<proteinExistence type="predicted"/>
<dbReference type="Proteomes" id="UP000221653">
    <property type="component" value="Unassembled WGS sequence"/>
</dbReference>
<evidence type="ECO:0000256" key="1">
    <source>
        <dbReference type="SAM" id="MobiDB-lite"/>
    </source>
</evidence>
<feature type="compositionally biased region" description="Low complexity" evidence="1">
    <location>
        <begin position="29"/>
        <end position="41"/>
    </location>
</feature>